<dbReference type="InterPro" id="IPR040064">
    <property type="entry name" value="MoaA-like"/>
</dbReference>
<dbReference type="KEGG" id="ful:C4N20_15340"/>
<dbReference type="SFLD" id="SFLDG01383">
    <property type="entry name" value="cyclic_pyranopterin_phosphate"/>
    <property type="match status" value="1"/>
</dbReference>
<dbReference type="AlphaFoldDB" id="A0AAX2JBS0"/>
<dbReference type="SFLD" id="SFLDG01386">
    <property type="entry name" value="main_SPASM_domain-containing"/>
    <property type="match status" value="1"/>
</dbReference>
<keyword evidence="10 12" id="KW-0456">Lyase</keyword>
<feature type="binding site" evidence="12">
    <location>
        <position position="24"/>
    </location>
    <ligand>
        <name>[4Fe-4S] cluster</name>
        <dbReference type="ChEBI" id="CHEBI:49883"/>
        <label>1</label>
        <note>4Fe-4S-S-AdoMet</note>
    </ligand>
</feature>
<dbReference type="GeneID" id="78456201"/>
<feature type="domain" description="Radical SAM core" evidence="13">
    <location>
        <begin position="4"/>
        <end position="226"/>
    </location>
</feature>
<dbReference type="InterPro" id="IPR013483">
    <property type="entry name" value="MoaA"/>
</dbReference>
<evidence type="ECO:0000256" key="4">
    <source>
        <dbReference type="ARBA" id="ARBA00022723"/>
    </source>
</evidence>
<dbReference type="SUPFAM" id="SSF102114">
    <property type="entry name" value="Radical SAM enzymes"/>
    <property type="match status" value="1"/>
</dbReference>
<dbReference type="InterPro" id="IPR006638">
    <property type="entry name" value="Elp3/MiaA/NifB-like_rSAM"/>
</dbReference>
<organism evidence="14 15">
    <name type="scientific">Fusobacterium ulcerans</name>
    <dbReference type="NCBI Taxonomy" id="861"/>
    <lineage>
        <taxon>Bacteria</taxon>
        <taxon>Fusobacteriati</taxon>
        <taxon>Fusobacteriota</taxon>
        <taxon>Fusobacteriia</taxon>
        <taxon>Fusobacteriales</taxon>
        <taxon>Fusobacteriaceae</taxon>
        <taxon>Fusobacterium</taxon>
    </lineage>
</organism>
<evidence type="ECO:0000256" key="5">
    <source>
        <dbReference type="ARBA" id="ARBA00022741"/>
    </source>
</evidence>
<comment type="catalytic activity">
    <reaction evidence="11 12">
        <text>GTP + AH2 + S-adenosyl-L-methionine = (8S)-3',8-cyclo-7,8-dihydroguanosine 5'-triphosphate + 5'-deoxyadenosine + L-methionine + A + H(+)</text>
        <dbReference type="Rhea" id="RHEA:49576"/>
        <dbReference type="ChEBI" id="CHEBI:13193"/>
        <dbReference type="ChEBI" id="CHEBI:15378"/>
        <dbReference type="ChEBI" id="CHEBI:17319"/>
        <dbReference type="ChEBI" id="CHEBI:17499"/>
        <dbReference type="ChEBI" id="CHEBI:37565"/>
        <dbReference type="ChEBI" id="CHEBI:57844"/>
        <dbReference type="ChEBI" id="CHEBI:59789"/>
        <dbReference type="ChEBI" id="CHEBI:131766"/>
        <dbReference type="EC" id="4.1.99.22"/>
    </reaction>
</comment>
<keyword evidence="8 12" id="KW-0342">GTP-binding</keyword>
<name>A0AAX2JBS0_9FUSO</name>
<comment type="similarity">
    <text evidence="12">Belongs to the radical SAM superfamily. MoaA family.</text>
</comment>
<dbReference type="GO" id="GO:0006777">
    <property type="term" value="P:Mo-molybdopterin cofactor biosynthetic process"/>
    <property type="evidence" value="ECO:0007669"/>
    <property type="project" value="UniProtKB-UniRule"/>
</dbReference>
<feature type="binding site" evidence="12">
    <location>
        <position position="253"/>
    </location>
    <ligand>
        <name>[4Fe-4S] cluster</name>
        <dbReference type="ChEBI" id="CHEBI:49883"/>
        <label>2</label>
        <note>4Fe-4S-substrate</note>
    </ligand>
</feature>
<evidence type="ECO:0000256" key="6">
    <source>
        <dbReference type="ARBA" id="ARBA00023004"/>
    </source>
</evidence>
<feature type="binding site" evidence="12">
    <location>
        <position position="27"/>
    </location>
    <ligand>
        <name>[4Fe-4S] cluster</name>
        <dbReference type="ChEBI" id="CHEBI:49883"/>
        <label>1</label>
        <note>4Fe-4S-S-AdoMet</note>
    </ligand>
</feature>
<feature type="binding site" evidence="12">
    <location>
        <begin position="255"/>
        <end position="257"/>
    </location>
    <ligand>
        <name>GTP</name>
        <dbReference type="ChEBI" id="CHEBI:37565"/>
    </ligand>
</feature>
<feature type="binding site" evidence="12">
    <location>
        <position position="94"/>
    </location>
    <ligand>
        <name>GTP</name>
        <dbReference type="ChEBI" id="CHEBI:37565"/>
    </ligand>
</feature>
<evidence type="ECO:0000256" key="12">
    <source>
        <dbReference type="HAMAP-Rule" id="MF_01225"/>
    </source>
</evidence>
<dbReference type="PROSITE" id="PS01305">
    <property type="entry name" value="MOAA_NIFB_PQQE"/>
    <property type="match status" value="1"/>
</dbReference>
<gene>
    <name evidence="14" type="primary">moaA_2</name>
    <name evidence="12" type="synonym">moaA</name>
    <name evidence="14" type="ORF">NCTC12112_01646</name>
</gene>
<evidence type="ECO:0000256" key="10">
    <source>
        <dbReference type="ARBA" id="ARBA00023239"/>
    </source>
</evidence>
<dbReference type="SFLD" id="SFLDS00029">
    <property type="entry name" value="Radical_SAM"/>
    <property type="match status" value="1"/>
</dbReference>
<dbReference type="GO" id="GO:0005525">
    <property type="term" value="F:GTP binding"/>
    <property type="evidence" value="ECO:0007669"/>
    <property type="project" value="UniProtKB-UniRule"/>
</dbReference>
<evidence type="ECO:0000259" key="13">
    <source>
        <dbReference type="PROSITE" id="PS51918"/>
    </source>
</evidence>
<dbReference type="Proteomes" id="UP000249008">
    <property type="component" value="Chromosome 1"/>
</dbReference>
<dbReference type="InterPro" id="IPR013785">
    <property type="entry name" value="Aldolase_TIM"/>
</dbReference>
<proteinExistence type="inferred from homology"/>
<dbReference type="Pfam" id="PF04055">
    <property type="entry name" value="Radical_SAM"/>
    <property type="match status" value="1"/>
</dbReference>
<dbReference type="GO" id="GO:0046872">
    <property type="term" value="F:metal ion binding"/>
    <property type="evidence" value="ECO:0007669"/>
    <property type="project" value="UniProtKB-KW"/>
</dbReference>
<keyword evidence="6 12" id="KW-0408">Iron</keyword>
<accession>A0AAX2JBS0</accession>
<dbReference type="InterPro" id="IPR000385">
    <property type="entry name" value="MoaA_NifB_PqqE_Fe-S-bd_CS"/>
</dbReference>
<dbReference type="Pfam" id="PF06463">
    <property type="entry name" value="Mob_synth_C"/>
    <property type="match status" value="1"/>
</dbReference>
<dbReference type="RefSeq" id="WP_005982305.1">
    <property type="nucleotide sequence ID" value="NZ_CABKNW010000006.1"/>
</dbReference>
<keyword evidence="3 12" id="KW-0949">S-adenosyl-L-methionine</keyword>
<feature type="binding site" evidence="12">
    <location>
        <position position="20"/>
    </location>
    <ligand>
        <name>[4Fe-4S] cluster</name>
        <dbReference type="ChEBI" id="CHEBI:49883"/>
        <label>1</label>
        <note>4Fe-4S-S-AdoMet</note>
    </ligand>
</feature>
<feature type="binding site" evidence="12">
    <location>
        <position position="67"/>
    </location>
    <ligand>
        <name>S-adenosyl-L-methionine</name>
        <dbReference type="ChEBI" id="CHEBI:59789"/>
    </ligand>
</feature>
<dbReference type="Gene3D" id="3.20.20.70">
    <property type="entry name" value="Aldolase class I"/>
    <property type="match status" value="1"/>
</dbReference>
<dbReference type="InterPro" id="IPR007197">
    <property type="entry name" value="rSAM"/>
</dbReference>
<feature type="binding site" evidence="12">
    <location>
        <position position="155"/>
    </location>
    <ligand>
        <name>GTP</name>
        <dbReference type="ChEBI" id="CHEBI:37565"/>
    </ligand>
</feature>
<keyword evidence="5 12" id="KW-0547">Nucleotide-binding</keyword>
<dbReference type="GO" id="GO:0061799">
    <property type="term" value="F:cyclic pyranopterin monophosphate synthase activity"/>
    <property type="evidence" value="ECO:0007669"/>
    <property type="project" value="TreeGrafter"/>
</dbReference>
<keyword evidence="2 12" id="KW-0004">4Fe-4S</keyword>
<dbReference type="HAMAP" id="MF_01225_B">
    <property type="entry name" value="MoaA_B"/>
    <property type="match status" value="1"/>
</dbReference>
<feature type="binding site" evidence="12">
    <location>
        <position position="267"/>
    </location>
    <ligand>
        <name>[4Fe-4S] cluster</name>
        <dbReference type="ChEBI" id="CHEBI:49883"/>
        <label>2</label>
        <note>4Fe-4S-substrate</note>
    </ligand>
</feature>
<feature type="binding site" evidence="12">
    <location>
        <position position="63"/>
    </location>
    <ligand>
        <name>GTP</name>
        <dbReference type="ChEBI" id="CHEBI:37565"/>
    </ligand>
</feature>
<comment type="cofactor">
    <cofactor evidence="12">
        <name>[4Fe-4S] cluster</name>
        <dbReference type="ChEBI" id="CHEBI:49883"/>
    </cofactor>
    <text evidence="12">Binds 2 [4Fe-4S] clusters. Binds 1 [4Fe-4S] cluster coordinated with 3 cysteines and an exchangeable S-adenosyl-L-methionine and 1 [4Fe-4S] cluster coordinated with 3 cysteines and the GTP-derived substrate.</text>
</comment>
<feature type="binding site" evidence="12">
    <location>
        <position position="250"/>
    </location>
    <ligand>
        <name>[4Fe-4S] cluster</name>
        <dbReference type="ChEBI" id="CHEBI:49883"/>
        <label>2</label>
        <note>4Fe-4S-substrate</note>
    </ligand>
</feature>
<evidence type="ECO:0000256" key="2">
    <source>
        <dbReference type="ARBA" id="ARBA00022485"/>
    </source>
</evidence>
<evidence type="ECO:0000256" key="1">
    <source>
        <dbReference type="ARBA" id="ARBA00012167"/>
    </source>
</evidence>
<comment type="function">
    <text evidence="12">Catalyzes the cyclization of GTP to (8S)-3',8-cyclo-7,8-dihydroguanosine 5'-triphosphate.</text>
</comment>
<dbReference type="GO" id="GO:0061798">
    <property type="term" value="F:GTP 3',8'-cyclase activity"/>
    <property type="evidence" value="ECO:0007669"/>
    <property type="project" value="UniProtKB-UniRule"/>
</dbReference>
<protein>
    <recommendedName>
        <fullName evidence="1 12">GTP 3',8-cyclase</fullName>
        <ecNumber evidence="1 12">4.1.99.22</ecNumber>
    </recommendedName>
    <alternativeName>
        <fullName evidence="12">Molybdenum cofactor biosynthesis protein A</fullName>
    </alternativeName>
</protein>
<dbReference type="EC" id="4.1.99.22" evidence="1 12"/>
<dbReference type="CDD" id="cd01335">
    <property type="entry name" value="Radical_SAM"/>
    <property type="match status" value="1"/>
</dbReference>
<keyword evidence="4 12" id="KW-0479">Metal-binding</keyword>
<dbReference type="NCBIfam" id="TIGR02666">
    <property type="entry name" value="moaA"/>
    <property type="match status" value="1"/>
</dbReference>
<dbReference type="PANTHER" id="PTHR22960:SF0">
    <property type="entry name" value="MOLYBDENUM COFACTOR BIOSYNTHESIS PROTEIN 1"/>
    <property type="match status" value="1"/>
</dbReference>
<evidence type="ECO:0000313" key="15">
    <source>
        <dbReference type="Proteomes" id="UP000249008"/>
    </source>
</evidence>
<feature type="binding site" evidence="12">
    <location>
        <position position="13"/>
    </location>
    <ligand>
        <name>GTP</name>
        <dbReference type="ChEBI" id="CHEBI:37565"/>
    </ligand>
</feature>
<evidence type="ECO:0000256" key="11">
    <source>
        <dbReference type="ARBA" id="ARBA00048697"/>
    </source>
</evidence>
<sequence length="324" mass="37238">MIDKIGREIEYLRLSITDRCNLRCQYCMSERNMNFLPREELLTFEEIKRVVKIFSKIGIKKIRLTGGEPLVRRNFSDILENISSVEGIKEINLTTNGLLLGENFESLLKNKVKKINISLDTLNPVLYNEITRGGSLDKVLKNIFKAIELGIERVKINIVLIKGKNDNEIMDFVKFSETYPIDIRFIELMPIGEGKNFAPISNDEVIKIIQKERELFPVNEKIGSGPAKYFKSGFSKGNIGFIAPLSHNFCDKCNRIRLTPDGFLKLCLHWNKGIDLKNIIRNGITDEELENIIFNAIYSKPEHHSMDEDIEENIDKRKMNQIGG</sequence>
<dbReference type="SFLD" id="SFLDG01067">
    <property type="entry name" value="SPASM/twitch_domain_containing"/>
    <property type="match status" value="1"/>
</dbReference>
<feature type="binding site" evidence="12">
    <location>
        <position position="189"/>
    </location>
    <ligand>
        <name>S-adenosyl-L-methionine</name>
        <dbReference type="ChEBI" id="CHEBI:59789"/>
    </ligand>
</feature>
<evidence type="ECO:0000313" key="14">
    <source>
        <dbReference type="EMBL" id="SQJ03159.1"/>
    </source>
</evidence>
<reference evidence="14 15" key="1">
    <citation type="submission" date="2018-06" db="EMBL/GenBank/DDBJ databases">
        <authorList>
            <consortium name="Pathogen Informatics"/>
            <person name="Doyle S."/>
        </authorList>
    </citation>
    <scope>NUCLEOTIDE SEQUENCE [LARGE SCALE GENOMIC DNA]</scope>
    <source>
        <strain evidence="14 15">NCTC12112</strain>
    </source>
</reference>
<comment type="subunit">
    <text evidence="12">Monomer and homodimer.</text>
</comment>
<dbReference type="GO" id="GO:0051539">
    <property type="term" value="F:4 iron, 4 sulfur cluster binding"/>
    <property type="evidence" value="ECO:0007669"/>
    <property type="project" value="UniProtKB-UniRule"/>
</dbReference>
<evidence type="ECO:0000256" key="3">
    <source>
        <dbReference type="ARBA" id="ARBA00022691"/>
    </source>
</evidence>
<comment type="pathway">
    <text evidence="12">Cofactor biosynthesis; molybdopterin biosynthesis.</text>
</comment>
<dbReference type="GO" id="GO:1904047">
    <property type="term" value="F:S-adenosyl-L-methionine binding"/>
    <property type="evidence" value="ECO:0007669"/>
    <property type="project" value="UniProtKB-UniRule"/>
</dbReference>
<dbReference type="SMART" id="SM00729">
    <property type="entry name" value="Elp3"/>
    <property type="match status" value="1"/>
</dbReference>
<evidence type="ECO:0000256" key="7">
    <source>
        <dbReference type="ARBA" id="ARBA00023014"/>
    </source>
</evidence>
<dbReference type="InterPro" id="IPR010505">
    <property type="entry name" value="MoaA_twitch"/>
</dbReference>
<feature type="binding site" evidence="12">
    <location>
        <position position="118"/>
    </location>
    <ligand>
        <name>S-adenosyl-L-methionine</name>
        <dbReference type="ChEBI" id="CHEBI:59789"/>
    </ligand>
</feature>
<dbReference type="EMBL" id="LS483487">
    <property type="protein sequence ID" value="SQJ03159.1"/>
    <property type="molecule type" value="Genomic_DNA"/>
</dbReference>
<evidence type="ECO:0000256" key="8">
    <source>
        <dbReference type="ARBA" id="ARBA00023134"/>
    </source>
</evidence>
<dbReference type="InterPro" id="IPR050105">
    <property type="entry name" value="MoCo_biosynth_MoaA/MoaC"/>
</dbReference>
<dbReference type="NCBIfam" id="NF001199">
    <property type="entry name" value="PRK00164.2-1"/>
    <property type="match status" value="1"/>
</dbReference>
<dbReference type="InterPro" id="IPR058240">
    <property type="entry name" value="rSAM_sf"/>
</dbReference>
<feature type="binding site" evidence="12">
    <location>
        <position position="26"/>
    </location>
    <ligand>
        <name>S-adenosyl-L-methionine</name>
        <dbReference type="ChEBI" id="CHEBI:59789"/>
    </ligand>
</feature>
<dbReference type="PROSITE" id="PS51918">
    <property type="entry name" value="RADICAL_SAM"/>
    <property type="match status" value="1"/>
</dbReference>
<dbReference type="CDD" id="cd21117">
    <property type="entry name" value="Twitch_MoaA"/>
    <property type="match status" value="1"/>
</dbReference>
<keyword evidence="9 12" id="KW-0501">Molybdenum cofactor biosynthesis</keyword>
<keyword evidence="7 12" id="KW-0411">Iron-sulfur</keyword>
<dbReference type="PANTHER" id="PTHR22960">
    <property type="entry name" value="MOLYBDOPTERIN COFACTOR SYNTHESIS PROTEIN A"/>
    <property type="match status" value="1"/>
</dbReference>
<evidence type="ECO:0000256" key="9">
    <source>
        <dbReference type="ARBA" id="ARBA00023150"/>
    </source>
</evidence>